<dbReference type="EMBL" id="VSSQ01004010">
    <property type="protein sequence ID" value="MPM23354.1"/>
    <property type="molecule type" value="Genomic_DNA"/>
</dbReference>
<dbReference type="PANTHER" id="PTHR43830:SF3">
    <property type="entry name" value="PROTEIN PSP1"/>
    <property type="match status" value="1"/>
</dbReference>
<feature type="domain" description="PSP1 C-terminal" evidence="2">
    <location>
        <begin position="61"/>
        <end position="146"/>
    </location>
</feature>
<evidence type="ECO:0000313" key="3">
    <source>
        <dbReference type="EMBL" id="MPM23354.1"/>
    </source>
</evidence>
<name>A0A644YB43_9ZZZZ</name>
<keyword evidence="1" id="KW-0175">Coiled coil</keyword>
<dbReference type="InterPro" id="IPR047767">
    <property type="entry name" value="PSP1-like"/>
</dbReference>
<comment type="caution">
    <text evidence="3">The sequence shown here is derived from an EMBL/GenBank/DDBJ whole genome shotgun (WGS) entry which is preliminary data.</text>
</comment>
<dbReference type="InterPro" id="IPR007557">
    <property type="entry name" value="PSP1_C"/>
</dbReference>
<accession>A0A644YB43</accession>
<dbReference type="PANTHER" id="PTHR43830">
    <property type="entry name" value="PROTEIN PSP1"/>
    <property type="match status" value="1"/>
</dbReference>
<feature type="coiled-coil region" evidence="1">
    <location>
        <begin position="65"/>
        <end position="92"/>
    </location>
</feature>
<proteinExistence type="predicted"/>
<sequence length="297" mass="33302">MPIVVGVRFKSAGKIYYFDPMQIDASVGDRVIVETSRGVEMGELVLAHRQVELNTTNTPLKPILRKATERDLAQWEELRAEEKKALSVCQEKIRNHNLEMKLVDVEYAFDRSKLTFYFTAEGRIDFRELVRDLASVFHTRIELRQIGVRDEAKALGGLGPCGRSICCATFLGDFVPVSIKMAKEQNLSLNPAKISGICGRLLCCLKYESEGYGMEGLDVPELGSMVVTTMGEGVVTHIRTNKGVVRVRLTETNKEKDFSLDEVVLVSPQKNCEECKKHSSIYLEEDEEDPIGKGNHS</sequence>
<organism evidence="3">
    <name type="scientific">bioreactor metagenome</name>
    <dbReference type="NCBI Taxonomy" id="1076179"/>
    <lineage>
        <taxon>unclassified sequences</taxon>
        <taxon>metagenomes</taxon>
        <taxon>ecological metagenomes</taxon>
    </lineage>
</organism>
<reference evidence="3" key="1">
    <citation type="submission" date="2019-08" db="EMBL/GenBank/DDBJ databases">
        <authorList>
            <person name="Kucharzyk K."/>
            <person name="Murdoch R.W."/>
            <person name="Higgins S."/>
            <person name="Loffler F."/>
        </authorList>
    </citation>
    <scope>NUCLEOTIDE SEQUENCE</scope>
</reference>
<dbReference type="NCBIfam" id="NF041131">
    <property type="entry name" value="RicT_YaaT_fam"/>
    <property type="match status" value="1"/>
</dbReference>
<evidence type="ECO:0000259" key="2">
    <source>
        <dbReference type="PROSITE" id="PS51411"/>
    </source>
</evidence>
<dbReference type="PROSITE" id="PS51411">
    <property type="entry name" value="PSP1_C"/>
    <property type="match status" value="1"/>
</dbReference>
<dbReference type="GO" id="GO:0005737">
    <property type="term" value="C:cytoplasm"/>
    <property type="evidence" value="ECO:0007669"/>
    <property type="project" value="TreeGrafter"/>
</dbReference>
<protein>
    <recommendedName>
        <fullName evidence="2">PSP1 C-terminal domain-containing protein</fullName>
    </recommendedName>
</protein>
<gene>
    <name evidence="3" type="ORF">SDC9_69825</name>
</gene>
<evidence type="ECO:0000256" key="1">
    <source>
        <dbReference type="SAM" id="Coils"/>
    </source>
</evidence>
<dbReference type="AlphaFoldDB" id="A0A644YB43"/>
<dbReference type="Pfam" id="PF04468">
    <property type="entry name" value="PSP1"/>
    <property type="match status" value="1"/>
</dbReference>